<dbReference type="InterPro" id="IPR008889">
    <property type="entry name" value="VQ"/>
</dbReference>
<keyword evidence="5" id="KW-0653">Protein transport</keyword>
<organism evidence="11 12">
    <name type="scientific">Dillenia turbinata</name>
    <dbReference type="NCBI Taxonomy" id="194707"/>
    <lineage>
        <taxon>Eukaryota</taxon>
        <taxon>Viridiplantae</taxon>
        <taxon>Streptophyta</taxon>
        <taxon>Embryophyta</taxon>
        <taxon>Tracheophyta</taxon>
        <taxon>Spermatophyta</taxon>
        <taxon>Magnoliopsida</taxon>
        <taxon>eudicotyledons</taxon>
        <taxon>Gunneridae</taxon>
        <taxon>Pentapetalae</taxon>
        <taxon>Dilleniales</taxon>
        <taxon>Dilleniaceae</taxon>
        <taxon>Dillenia</taxon>
    </lineage>
</organism>
<protein>
    <recommendedName>
        <fullName evidence="7">Gamma-soluble NSF attachment protein</fullName>
    </recommendedName>
    <alternativeName>
        <fullName evidence="8">N-ethylmaleimide-sensitive factor attachment protein gamma</fullName>
    </alternativeName>
</protein>
<feature type="domain" description="VQ" evidence="10">
    <location>
        <begin position="37"/>
        <end position="56"/>
    </location>
</feature>
<dbReference type="GO" id="GO:0005483">
    <property type="term" value="F:soluble NSF attachment protein activity"/>
    <property type="evidence" value="ECO:0007669"/>
    <property type="project" value="TreeGrafter"/>
</dbReference>
<dbReference type="PANTHER" id="PTHR13768">
    <property type="entry name" value="SOLUBLE NSF ATTACHMENT PROTEIN SNAP"/>
    <property type="match status" value="1"/>
</dbReference>
<dbReference type="GO" id="GO:0016192">
    <property type="term" value="P:vesicle-mediated transport"/>
    <property type="evidence" value="ECO:0007669"/>
    <property type="project" value="UniProtKB-KW"/>
</dbReference>
<dbReference type="GO" id="GO:0006886">
    <property type="term" value="P:intracellular protein transport"/>
    <property type="evidence" value="ECO:0007669"/>
    <property type="project" value="InterPro"/>
</dbReference>
<evidence type="ECO:0000256" key="1">
    <source>
        <dbReference type="ARBA" id="ARBA00004170"/>
    </source>
</evidence>
<evidence type="ECO:0000256" key="2">
    <source>
        <dbReference type="ARBA" id="ARBA00010050"/>
    </source>
</evidence>
<dbReference type="SUPFAM" id="SSF48452">
    <property type="entry name" value="TPR-like"/>
    <property type="match status" value="1"/>
</dbReference>
<evidence type="ECO:0000313" key="12">
    <source>
        <dbReference type="Proteomes" id="UP001370490"/>
    </source>
</evidence>
<dbReference type="Gene3D" id="1.25.40.10">
    <property type="entry name" value="Tetratricopeptide repeat domain"/>
    <property type="match status" value="2"/>
</dbReference>
<evidence type="ECO:0000313" key="11">
    <source>
        <dbReference type="EMBL" id="KAK6916908.1"/>
    </source>
</evidence>
<dbReference type="GO" id="GO:0019905">
    <property type="term" value="F:syntaxin binding"/>
    <property type="evidence" value="ECO:0007669"/>
    <property type="project" value="TreeGrafter"/>
</dbReference>
<feature type="compositionally biased region" description="Basic residues" evidence="9">
    <location>
        <begin position="13"/>
        <end position="22"/>
    </location>
</feature>
<comment type="subcellular location">
    <subcellularLocation>
        <location evidence="1">Membrane</location>
        <topology evidence="1">Peripheral membrane protein</topology>
    </subcellularLocation>
</comment>
<keyword evidence="12" id="KW-1185">Reference proteome</keyword>
<comment type="caution">
    <text evidence="11">The sequence shown here is derived from an EMBL/GenBank/DDBJ whole genome shotgun (WGS) entry which is preliminary data.</text>
</comment>
<feature type="region of interest" description="Disordered" evidence="9">
    <location>
        <begin position="1"/>
        <end position="22"/>
    </location>
</feature>
<evidence type="ECO:0000256" key="9">
    <source>
        <dbReference type="SAM" id="MobiDB-lite"/>
    </source>
</evidence>
<dbReference type="GO" id="GO:0005774">
    <property type="term" value="C:vacuolar membrane"/>
    <property type="evidence" value="ECO:0007669"/>
    <property type="project" value="TreeGrafter"/>
</dbReference>
<accession>A0AAN8Z143</accession>
<reference evidence="11 12" key="1">
    <citation type="submission" date="2023-12" db="EMBL/GenBank/DDBJ databases">
        <title>A high-quality genome assembly for Dillenia turbinata (Dilleniales).</title>
        <authorList>
            <person name="Chanderbali A."/>
        </authorList>
    </citation>
    <scope>NUCLEOTIDE SEQUENCE [LARGE SCALE GENOMIC DNA]</scope>
    <source>
        <strain evidence="11">LSX21</strain>
        <tissue evidence="11">Leaf</tissue>
    </source>
</reference>
<evidence type="ECO:0000256" key="4">
    <source>
        <dbReference type="ARBA" id="ARBA00022892"/>
    </source>
</evidence>
<sequence length="513" mass="57627">MGKKLSHQQSLKISKHGSSKKKQLNIKSNTLIKVLKPKVYITHISSFKQLVQQLTGYNPTTQNSSSSSTCSATLESEELQQQTTLTVHHSFSSKFPSSPQFSPFSEVESWLLENESFARNLQSEQEEKETNLDEEILPTRTKLTLTRWSADWRSAAGLFEQAVRLAKEYEKAKLAFEKASKVQEMLSSLWDAAKHMESAGAVAKELGNWNEVADFYRRAFNLYIECGRSQPASDVLAKGARQIESLFTPASISKTVSTSGSVLKSVSIHTNVRIYDSNRLHQVYLIKPIVPNLMHIPSTKTQKNDSDLPIAIRKGPFSKEQIDQLLKLLKSNMSIGTPNVSFEILTCHDVCLTEKSTVQQLRNFYSLCNIALEETVPDEAVQLYTEACSLLEEDGKEQMAFDLYHAAATIYIKLENFVRGDLLLVEEEYCGGRGRVFGNHSLCLFEEKDPCIVGGDFSMVLFIHGKILETEDMANLRKILETEDMANLRNLGELILVEIGLVLHFWGLGLAIC</sequence>
<keyword evidence="4" id="KW-0931">ER-Golgi transport</keyword>
<evidence type="ECO:0000256" key="7">
    <source>
        <dbReference type="ARBA" id="ARBA00040047"/>
    </source>
</evidence>
<gene>
    <name evidence="11" type="ORF">RJ641_017659</name>
</gene>
<keyword evidence="6" id="KW-0472">Membrane</keyword>
<proteinExistence type="inferred from homology"/>
<evidence type="ECO:0000259" key="10">
    <source>
        <dbReference type="Pfam" id="PF05678"/>
    </source>
</evidence>
<dbReference type="InterPro" id="IPR011990">
    <property type="entry name" value="TPR-like_helical_dom_sf"/>
</dbReference>
<dbReference type="GO" id="GO:0031201">
    <property type="term" value="C:SNARE complex"/>
    <property type="evidence" value="ECO:0007669"/>
    <property type="project" value="TreeGrafter"/>
</dbReference>
<dbReference type="InterPro" id="IPR000744">
    <property type="entry name" value="NSF_attach"/>
</dbReference>
<dbReference type="Proteomes" id="UP001370490">
    <property type="component" value="Unassembled WGS sequence"/>
</dbReference>
<comment type="similarity">
    <text evidence="2">Belongs to the SNAP family.</text>
</comment>
<keyword evidence="3" id="KW-0813">Transport</keyword>
<evidence type="ECO:0000256" key="8">
    <source>
        <dbReference type="ARBA" id="ARBA00042485"/>
    </source>
</evidence>
<dbReference type="EMBL" id="JBAMMX010000023">
    <property type="protein sequence ID" value="KAK6916908.1"/>
    <property type="molecule type" value="Genomic_DNA"/>
</dbReference>
<dbReference type="AlphaFoldDB" id="A0AAN8Z143"/>
<name>A0AAN8Z143_9MAGN</name>
<dbReference type="Pfam" id="PF14938">
    <property type="entry name" value="SNAP"/>
    <property type="match status" value="1"/>
</dbReference>
<evidence type="ECO:0000256" key="5">
    <source>
        <dbReference type="ARBA" id="ARBA00022927"/>
    </source>
</evidence>
<dbReference type="PANTHER" id="PTHR13768:SF2">
    <property type="entry name" value="GAMMA-SOLUBLE NSF ATTACHMENT PROTEIN"/>
    <property type="match status" value="1"/>
</dbReference>
<evidence type="ECO:0000256" key="3">
    <source>
        <dbReference type="ARBA" id="ARBA00022448"/>
    </source>
</evidence>
<evidence type="ECO:0000256" key="6">
    <source>
        <dbReference type="ARBA" id="ARBA00023136"/>
    </source>
</evidence>
<dbReference type="Pfam" id="PF05678">
    <property type="entry name" value="VQ"/>
    <property type="match status" value="1"/>
</dbReference>